<name>A0A830HI49_9CHLO</name>
<evidence type="ECO:0000256" key="8">
    <source>
        <dbReference type="ARBA" id="ARBA00022840"/>
    </source>
</evidence>
<evidence type="ECO:0000256" key="10">
    <source>
        <dbReference type="ARBA" id="ARBA00047899"/>
    </source>
</evidence>
<keyword evidence="6 13" id="KW-0547">Nucleotide-binding</keyword>
<feature type="compositionally biased region" description="Basic and acidic residues" evidence="14">
    <location>
        <begin position="355"/>
        <end position="364"/>
    </location>
</feature>
<dbReference type="OrthoDB" id="266718at2759"/>
<comment type="catalytic activity">
    <reaction evidence="10">
        <text>L-threonyl-[protein] + ATP = O-phospho-L-threonyl-[protein] + ADP + H(+)</text>
        <dbReference type="Rhea" id="RHEA:46608"/>
        <dbReference type="Rhea" id="RHEA-COMP:11060"/>
        <dbReference type="Rhea" id="RHEA-COMP:11605"/>
        <dbReference type="ChEBI" id="CHEBI:15378"/>
        <dbReference type="ChEBI" id="CHEBI:30013"/>
        <dbReference type="ChEBI" id="CHEBI:30616"/>
        <dbReference type="ChEBI" id="CHEBI:61977"/>
        <dbReference type="ChEBI" id="CHEBI:456216"/>
        <dbReference type="EC" id="2.7.11.1"/>
    </reaction>
</comment>
<dbReference type="SMART" id="SM00220">
    <property type="entry name" value="S_TKc"/>
    <property type="match status" value="1"/>
</dbReference>
<proteinExistence type="predicted"/>
<keyword evidence="8 13" id="KW-0067">ATP-binding</keyword>
<dbReference type="Gene3D" id="1.10.510.10">
    <property type="entry name" value="Transferase(Phosphotransferase) domain 1"/>
    <property type="match status" value="1"/>
</dbReference>
<dbReference type="EMBL" id="BNJQ01000009">
    <property type="protein sequence ID" value="GHP05291.1"/>
    <property type="molecule type" value="Genomic_DNA"/>
</dbReference>
<dbReference type="EC" id="2.7.11.1" evidence="2"/>
<dbReference type="GO" id="GO:0005737">
    <property type="term" value="C:cytoplasm"/>
    <property type="evidence" value="ECO:0007669"/>
    <property type="project" value="TreeGrafter"/>
</dbReference>
<dbReference type="InterPro" id="IPR000719">
    <property type="entry name" value="Prot_kinase_dom"/>
</dbReference>
<dbReference type="GO" id="GO:0005856">
    <property type="term" value="C:cytoskeleton"/>
    <property type="evidence" value="ECO:0007669"/>
    <property type="project" value="UniProtKB-SubCell"/>
</dbReference>
<dbReference type="InterPro" id="IPR017441">
    <property type="entry name" value="Protein_kinase_ATP_BS"/>
</dbReference>
<evidence type="ECO:0000256" key="13">
    <source>
        <dbReference type="PROSITE-ProRule" id="PRU10141"/>
    </source>
</evidence>
<dbReference type="FunFam" id="1.10.510.10:FF:000292">
    <property type="entry name" value="Serine/threonine-protein kinase 36"/>
    <property type="match status" value="1"/>
</dbReference>
<keyword evidence="3" id="KW-0963">Cytoplasm</keyword>
<dbReference type="InterPro" id="IPR011989">
    <property type="entry name" value="ARM-like"/>
</dbReference>
<evidence type="ECO:0000256" key="4">
    <source>
        <dbReference type="ARBA" id="ARBA00022527"/>
    </source>
</evidence>
<evidence type="ECO:0000313" key="16">
    <source>
        <dbReference type="EMBL" id="GHP05291.1"/>
    </source>
</evidence>
<dbReference type="PANTHER" id="PTHR22983:SF6">
    <property type="entry name" value="SERINE_THREONINE-PROTEIN KINASE 36"/>
    <property type="match status" value="1"/>
</dbReference>
<feature type="compositionally biased region" description="Low complexity" evidence="14">
    <location>
        <begin position="314"/>
        <end position="344"/>
    </location>
</feature>
<evidence type="ECO:0000256" key="12">
    <source>
        <dbReference type="ARBA" id="ARBA00075375"/>
    </source>
</evidence>
<evidence type="ECO:0000259" key="15">
    <source>
        <dbReference type="PROSITE" id="PS50011"/>
    </source>
</evidence>
<dbReference type="PROSITE" id="PS00108">
    <property type="entry name" value="PROTEIN_KINASE_ST"/>
    <property type="match status" value="1"/>
</dbReference>
<dbReference type="InterPro" id="IPR008271">
    <property type="entry name" value="Ser/Thr_kinase_AS"/>
</dbReference>
<keyword evidence="7" id="KW-0418">Kinase</keyword>
<feature type="binding site" evidence="13">
    <location>
        <position position="37"/>
    </location>
    <ligand>
        <name>ATP</name>
        <dbReference type="ChEBI" id="CHEBI:30616"/>
    </ligand>
</feature>
<dbReference type="PANTHER" id="PTHR22983">
    <property type="entry name" value="PROTEIN KINASE RELATED"/>
    <property type="match status" value="1"/>
</dbReference>
<organism evidence="16 17">
    <name type="scientific">Pycnococcus provasolii</name>
    <dbReference type="NCBI Taxonomy" id="41880"/>
    <lineage>
        <taxon>Eukaryota</taxon>
        <taxon>Viridiplantae</taxon>
        <taxon>Chlorophyta</taxon>
        <taxon>Pseudoscourfieldiophyceae</taxon>
        <taxon>Pseudoscourfieldiales</taxon>
        <taxon>Pycnococcaceae</taxon>
        <taxon>Pycnococcus</taxon>
    </lineage>
</organism>
<dbReference type="Pfam" id="PF00069">
    <property type="entry name" value="Pkinase"/>
    <property type="match status" value="1"/>
</dbReference>
<evidence type="ECO:0000256" key="7">
    <source>
        <dbReference type="ARBA" id="ARBA00022777"/>
    </source>
</evidence>
<dbReference type="FunFam" id="3.30.200.20:FF:000042">
    <property type="entry name" value="Aurora kinase A"/>
    <property type="match status" value="1"/>
</dbReference>
<comment type="subcellular location">
    <subcellularLocation>
        <location evidence="1">Cytoplasm</location>
        <location evidence="1">Cytoskeleton</location>
    </subcellularLocation>
</comment>
<dbReference type="InterPro" id="IPR016024">
    <property type="entry name" value="ARM-type_fold"/>
</dbReference>
<dbReference type="PROSITE" id="PS50011">
    <property type="entry name" value="PROTEIN_KINASE_DOM"/>
    <property type="match status" value="1"/>
</dbReference>
<feature type="compositionally biased region" description="Polar residues" evidence="14">
    <location>
        <begin position="398"/>
        <end position="437"/>
    </location>
</feature>
<dbReference type="PROSITE" id="PS00107">
    <property type="entry name" value="PROTEIN_KINASE_ATP"/>
    <property type="match status" value="1"/>
</dbReference>
<evidence type="ECO:0000256" key="5">
    <source>
        <dbReference type="ARBA" id="ARBA00022679"/>
    </source>
</evidence>
<comment type="catalytic activity">
    <reaction evidence="11">
        <text>L-seryl-[protein] + ATP = O-phospho-L-seryl-[protein] + ADP + H(+)</text>
        <dbReference type="Rhea" id="RHEA:17989"/>
        <dbReference type="Rhea" id="RHEA-COMP:9863"/>
        <dbReference type="Rhea" id="RHEA-COMP:11604"/>
        <dbReference type="ChEBI" id="CHEBI:15378"/>
        <dbReference type="ChEBI" id="CHEBI:29999"/>
        <dbReference type="ChEBI" id="CHEBI:30616"/>
        <dbReference type="ChEBI" id="CHEBI:83421"/>
        <dbReference type="ChEBI" id="CHEBI:456216"/>
        <dbReference type="EC" id="2.7.11.1"/>
    </reaction>
</comment>
<evidence type="ECO:0000256" key="1">
    <source>
        <dbReference type="ARBA" id="ARBA00004245"/>
    </source>
</evidence>
<keyword evidence="4" id="KW-0723">Serine/threonine-protein kinase</keyword>
<dbReference type="SUPFAM" id="SSF56112">
    <property type="entry name" value="Protein kinase-like (PK-like)"/>
    <property type="match status" value="1"/>
</dbReference>
<evidence type="ECO:0000256" key="9">
    <source>
        <dbReference type="ARBA" id="ARBA00023212"/>
    </source>
</evidence>
<evidence type="ECO:0000256" key="6">
    <source>
        <dbReference type="ARBA" id="ARBA00022741"/>
    </source>
</evidence>
<comment type="caution">
    <text evidence="16">The sequence shown here is derived from an EMBL/GenBank/DDBJ whole genome shotgun (WGS) entry which is preliminary data.</text>
</comment>
<evidence type="ECO:0000256" key="14">
    <source>
        <dbReference type="SAM" id="MobiDB-lite"/>
    </source>
</evidence>
<keyword evidence="5" id="KW-0808">Transferase</keyword>
<evidence type="ECO:0000256" key="2">
    <source>
        <dbReference type="ARBA" id="ARBA00012513"/>
    </source>
</evidence>
<dbReference type="InterPro" id="IPR011009">
    <property type="entry name" value="Kinase-like_dom_sf"/>
</dbReference>
<dbReference type="Proteomes" id="UP000660262">
    <property type="component" value="Unassembled WGS sequence"/>
</dbReference>
<accession>A0A830HI49</accession>
<keyword evidence="9" id="KW-0206">Cytoskeleton</keyword>
<evidence type="ECO:0000256" key="3">
    <source>
        <dbReference type="ARBA" id="ARBA00022490"/>
    </source>
</evidence>
<feature type="compositionally biased region" description="Basic and acidic residues" evidence="14">
    <location>
        <begin position="438"/>
        <end position="447"/>
    </location>
</feature>
<dbReference type="CDD" id="cd14002">
    <property type="entry name" value="STKc_STK36"/>
    <property type="match status" value="1"/>
</dbReference>
<dbReference type="GO" id="GO:0005524">
    <property type="term" value="F:ATP binding"/>
    <property type="evidence" value="ECO:0007669"/>
    <property type="project" value="UniProtKB-UniRule"/>
</dbReference>
<dbReference type="Gene3D" id="1.25.10.10">
    <property type="entry name" value="Leucine-rich Repeat Variant"/>
    <property type="match status" value="1"/>
</dbReference>
<reference evidence="16" key="1">
    <citation type="submission" date="2020-10" db="EMBL/GenBank/DDBJ databases">
        <title>Unveiling of a novel bifunctional photoreceptor, Dualchrome1, isolated from a cosmopolitan green alga.</title>
        <authorList>
            <person name="Suzuki S."/>
            <person name="Kawachi M."/>
        </authorList>
    </citation>
    <scope>NUCLEOTIDE SEQUENCE</scope>
    <source>
        <strain evidence="16">NIES 2893</strain>
    </source>
</reference>
<keyword evidence="17" id="KW-1185">Reference proteome</keyword>
<feature type="region of interest" description="Disordered" evidence="14">
    <location>
        <begin position="299"/>
        <end position="447"/>
    </location>
</feature>
<dbReference type="SUPFAM" id="SSF48371">
    <property type="entry name" value="ARM repeat"/>
    <property type="match status" value="1"/>
</dbReference>
<protein>
    <recommendedName>
        <fullName evidence="2">non-specific serine/threonine protein kinase</fullName>
        <ecNumber evidence="2">2.7.11.1</ecNumber>
    </recommendedName>
    <alternativeName>
        <fullName evidence="12">Fused homolog</fullName>
    </alternativeName>
</protein>
<evidence type="ECO:0000256" key="11">
    <source>
        <dbReference type="ARBA" id="ARBA00048679"/>
    </source>
</evidence>
<feature type="domain" description="Protein kinase" evidence="15">
    <location>
        <begin position="4"/>
        <end position="254"/>
    </location>
</feature>
<sequence length="1462" mass="153056">MEHYHVTALVGEGSFGKVYKARRKFSGQTCAMKFILKHGKSEKDIRNLRQEIEILRSLRHENIIQMLDTFETKNEFCVVTEFARGELFEVLEDDKRMPEDEVRSIAKQLVRALHYLHSNRIIHRDMKPQNILIGAQGQVKLCDFGFARAMSQNTMVLTSIKGTPLYMAPELVQEQPYNHTVDLWSLGVILYELFVGQPPFYTNSIYTLIQHIVRDPVRYPDAISKEFKSFLKGLLNKRPSDRLGWPKLLEHPFVRETAEERRAREAAAAAAAAAMEANISWRGEGGAVAGAAAALHAQHNKPSRGGAGAEMAKEAGAVSSSPTATVASHVPAAAKASAAPGTPSDRNATQALEKAATRDRERGVRRPVGAAAPPQPQDADRQRPSSVGAAAAAAVAAQQNQHPRQATAPSYAARTNVQQHQEEQQPTDGSEANTRTNNEIRDAEDGDRVTQLNNLADAAAARNHATWSMAAALRILQEVLADAVAAPDLTNAALRASLALFSQGAPPASAAAQAEEVARALCVAAGRSCRAGGTAATSTIAEALRAVEAGAAPRETAGGQQTAAHLRDWRRDVCRIECFQALCAMCALPGAWRTAALSLSGVSVALRSTYHRVALQQLAHIRAGNSASGFSESLNEHSDEYSAVSDASGLLAVASKCDLVPYAATGFASAVDATKSAPNAATSPARLCVDASVDALARLVHPAHGGALLGAEACGAPEAALLHLRERFPLAAACTADSTETSAGSVSRQIAKLGVLDAAASSAALQLADHLVKAGEGVAMRHFAASVATAYGDGDLDRLASLLRILLQCARVSNAFCAAAIAAGTADALAAMVSAAAASAGADDSPAAAATDATETDAVLVTVLLTLTALFRGSPARDAASVGMRETVAAQAARLVLRIQDHTAALAAAGCASAALRLPAPTAGGDVSVPSPRPPAELLSPASLARINTLFAQVPTAASSRALYVAEGLLPTEGARDGAVPLCECLVGIAVAASANPGASPRGAAAAAAVAAQLQPQILMTAARGAQISPRSVLRLVSVMRTQSFLQQRMIADGSLSPEHHLLLRDGLLSSTVALLDDRHLAHLLQWPSRWAGGRAGAQRLFAEVAALLHAPLGGSAGQVVPPSPPAPPAVQKALHEVYHHHGVVLRIIHMLEYLDPGEMAAPLTLCSRLVLAHSSFAVQFLKSGALTARTCSKLLRSNNPPNCLVDVLLCISQLARIRKEHYETIHAAGLYPQLKTLLTFPSDAAVRARACNLVGNLCRHSDFFYEPLRASGIVDALVARCSDVDKATRKFACFAIGNAGFHSNALYPNLASAISALVAILRGGPSTPGDTVEEEKTRANAAGAIGNLVRNGASLCGELVAQGAIDALVETVQAAVSENAAPIRNGGGAPSDEAEASQSPLKIALFSLGNMCAHAECRECLLRPEAHFLETLDALLTCAASDSTVAKYVARIHNKLGLASS</sequence>
<evidence type="ECO:0000313" key="17">
    <source>
        <dbReference type="Proteomes" id="UP000660262"/>
    </source>
</evidence>
<dbReference type="GO" id="GO:0004674">
    <property type="term" value="F:protein serine/threonine kinase activity"/>
    <property type="evidence" value="ECO:0007669"/>
    <property type="project" value="UniProtKB-KW"/>
</dbReference>
<gene>
    <name evidence="16" type="ORF">PPROV_000404300</name>
</gene>